<keyword evidence="1" id="KW-0040">ANK repeat</keyword>
<dbReference type="SUPFAM" id="SSF48403">
    <property type="entry name" value="Ankyrin repeat"/>
    <property type="match status" value="1"/>
</dbReference>
<dbReference type="PROSITE" id="PS50088">
    <property type="entry name" value="ANK_REPEAT"/>
    <property type="match status" value="1"/>
</dbReference>
<dbReference type="Gene3D" id="1.25.40.20">
    <property type="entry name" value="Ankyrin repeat-containing domain"/>
    <property type="match status" value="1"/>
</dbReference>
<feature type="non-terminal residue" evidence="2">
    <location>
        <position position="53"/>
    </location>
</feature>
<feature type="non-terminal residue" evidence="2">
    <location>
        <position position="1"/>
    </location>
</feature>
<evidence type="ECO:0000313" key="2">
    <source>
        <dbReference type="EMBL" id="EER09911.1"/>
    </source>
</evidence>
<proteinExistence type="predicted"/>
<reference evidence="2 3" key="1">
    <citation type="submission" date="2008-07" db="EMBL/GenBank/DDBJ databases">
        <authorList>
            <person name="El-Sayed N."/>
            <person name="Caler E."/>
            <person name="Inman J."/>
            <person name="Amedeo P."/>
            <person name="Hass B."/>
            <person name="Wortman J."/>
        </authorList>
    </citation>
    <scope>NUCLEOTIDE SEQUENCE [LARGE SCALE GENOMIC DNA]</scope>
    <source>
        <strain evidence="3">ATCC 50983 / TXsc</strain>
    </source>
</reference>
<dbReference type="EMBL" id="GG677981">
    <property type="protein sequence ID" value="EER09911.1"/>
    <property type="molecule type" value="Genomic_DNA"/>
</dbReference>
<dbReference type="InParanoid" id="C5L053"/>
<evidence type="ECO:0000313" key="3">
    <source>
        <dbReference type="Proteomes" id="UP000007800"/>
    </source>
</evidence>
<organism evidence="3">
    <name type="scientific">Perkinsus marinus (strain ATCC 50983 / TXsc)</name>
    <dbReference type="NCBI Taxonomy" id="423536"/>
    <lineage>
        <taxon>Eukaryota</taxon>
        <taxon>Sar</taxon>
        <taxon>Alveolata</taxon>
        <taxon>Perkinsozoa</taxon>
        <taxon>Perkinsea</taxon>
        <taxon>Perkinsida</taxon>
        <taxon>Perkinsidae</taxon>
        <taxon>Perkinsus</taxon>
    </lineage>
</organism>
<dbReference type="OrthoDB" id="4772757at2759"/>
<evidence type="ECO:0000256" key="1">
    <source>
        <dbReference type="PROSITE-ProRule" id="PRU00023"/>
    </source>
</evidence>
<name>C5L053_PERM5</name>
<dbReference type="GeneID" id="9038020"/>
<keyword evidence="3" id="KW-1185">Reference proteome</keyword>
<feature type="repeat" description="ANK" evidence="1">
    <location>
        <begin position="21"/>
        <end position="53"/>
    </location>
</feature>
<sequence>VSEVLTRPGTDIDRFFDRFSYRHTALFIATKLNRIELMRLLLDAGADPNLICT</sequence>
<dbReference type="Pfam" id="PF00023">
    <property type="entry name" value="Ank"/>
    <property type="match status" value="1"/>
</dbReference>
<dbReference type="RefSeq" id="XP_002778116.1">
    <property type="nucleotide sequence ID" value="XM_002778070.1"/>
</dbReference>
<gene>
    <name evidence="2" type="ORF">Pmar_PMAR018555</name>
</gene>
<dbReference type="PROSITE" id="PS50297">
    <property type="entry name" value="ANK_REP_REGION"/>
    <property type="match status" value="1"/>
</dbReference>
<dbReference type="SMART" id="SM00248">
    <property type="entry name" value="ANK"/>
    <property type="match status" value="1"/>
</dbReference>
<dbReference type="InterPro" id="IPR002110">
    <property type="entry name" value="Ankyrin_rpt"/>
</dbReference>
<accession>C5L053</accession>
<dbReference type="AlphaFoldDB" id="C5L053"/>
<dbReference type="InterPro" id="IPR036770">
    <property type="entry name" value="Ankyrin_rpt-contain_sf"/>
</dbReference>
<protein>
    <submittedName>
        <fullName evidence="2">Uncharacterized protein</fullName>
    </submittedName>
</protein>
<dbReference type="Proteomes" id="UP000007800">
    <property type="component" value="Unassembled WGS sequence"/>
</dbReference>